<evidence type="ECO:0000256" key="1">
    <source>
        <dbReference type="SAM" id="MobiDB-lite"/>
    </source>
</evidence>
<keyword evidence="2" id="KW-0732">Signal</keyword>
<feature type="non-terminal residue" evidence="3">
    <location>
        <position position="1"/>
    </location>
</feature>
<protein>
    <submittedName>
        <fullName evidence="3">Uncharacterized protein</fullName>
    </submittedName>
</protein>
<comment type="caution">
    <text evidence="3">The sequence shown here is derived from an EMBL/GenBank/DDBJ whole genome shotgun (WGS) entry which is preliminary data.</text>
</comment>
<dbReference type="Proteomes" id="UP001150238">
    <property type="component" value="Unassembled WGS sequence"/>
</dbReference>
<accession>A0A9W9DEX4</accession>
<feature type="chain" id="PRO_5040834264" evidence="2">
    <location>
        <begin position="25"/>
        <end position="999"/>
    </location>
</feature>
<gene>
    <name evidence="3" type="ORF">C8J55DRAFT_405138</name>
</gene>
<feature type="region of interest" description="Disordered" evidence="1">
    <location>
        <begin position="392"/>
        <end position="421"/>
    </location>
</feature>
<dbReference type="PANTHER" id="PTHR31912">
    <property type="entry name" value="IP13529P"/>
    <property type="match status" value="1"/>
</dbReference>
<dbReference type="EMBL" id="JANVFS010000048">
    <property type="protein sequence ID" value="KAJ4465765.1"/>
    <property type="molecule type" value="Genomic_DNA"/>
</dbReference>
<sequence>WFPWPNRTACTLDILMHLPRSVFSVRQLDLFLWLLRVNGIEDATSVKTMKELNTKLQNLYGIQTYKYKGAFGHFYYVNSLADIISQMSNSQVRNHLSFYPEDRGGENLSEARQFARWLHEIPDEELGPMVRLGPTDRSNDYYVFEPAMLRSGVMCMPHRWFKRQEKFYARCWRLEENVLPHASKGWKVIKGDGEFVVNEDEFLLCFKQLVDGKQELYSNITDVTRIEGILDKSTTPATWTDWTLTNPAVGNEWRQKAKGAECLSFPIWLYCDDTSGNILKRWNAHNSFLFTAAGLPHSEASKEYNVHFLATSNSAPPLEMLDGIADQLQDCQENGIWAWDSKTQSRVLLLVCVLALLGDNPMQSEFACHIGLRGKFFCRTCWAKGKDAKAENAAASEGRDTSSGDDESDTQSVDSASTSASKGVKKKRKVFKESLKTMYDRIKSFVKPGNPRKKSETIATLKSHFVHAETVGTAKKLEEMRTASGVKDTYQMFFINRLLKRRHNSNLEPLRASQNSINNPMSPVWRILGLDPHSDTPVEILHVVLLGFVKYLWRDVIDNQLKKNAEKKKELATRISSVDISGLGIESKLAGDTLVNHYGSLTGSDFRKICQVAPFVLKGFVNNECYQTWLSLSKLVPLIWQPEIKSLDAYITLLQHEIEQFLLYAAKWSIRWFNKPKFHILVHLPDHIRRFGPAILFATEVFESYNAVIRAKSIHSNRLAPSRDIAWAFSKQNRIRHMLSGGLFLNREQVNLDPTLLVGIQQVLQVHVFSLHANCLAGSCALDTSLSAQKWANTAVGRLAPNTPLYTPEEKTNCTFQRAKAFLSTNGDKCSPLDFVACSDPSTNAFGVDGISVVRVKEALGCKRGIFPVKNVDCILVEAIRVGTLASSQGMPRLTASRQFFTVSPSSIHCSLNVQHDCVQNKCQVEGKAAVRQEQEMTSELKDVVVHKGDLEDWVLNTAQMRDAQYLQRFRIPVVPLSLTYVLEQSTAREWAAQNPRKP</sequence>
<feature type="compositionally biased region" description="Polar residues" evidence="1">
    <location>
        <begin position="410"/>
        <end position="421"/>
    </location>
</feature>
<reference evidence="3" key="2">
    <citation type="journal article" date="2023" name="Proc. Natl. Acad. Sci. U.S.A.">
        <title>A global phylogenomic analysis of the shiitake genus Lentinula.</title>
        <authorList>
            <person name="Sierra-Patev S."/>
            <person name="Min B."/>
            <person name="Naranjo-Ortiz M."/>
            <person name="Looney B."/>
            <person name="Konkel Z."/>
            <person name="Slot J.C."/>
            <person name="Sakamoto Y."/>
            <person name="Steenwyk J.L."/>
            <person name="Rokas A."/>
            <person name="Carro J."/>
            <person name="Camarero S."/>
            <person name="Ferreira P."/>
            <person name="Molpeceres G."/>
            <person name="Ruiz-Duenas F.J."/>
            <person name="Serrano A."/>
            <person name="Henrissat B."/>
            <person name="Drula E."/>
            <person name="Hughes K.W."/>
            <person name="Mata J.L."/>
            <person name="Ishikawa N.K."/>
            <person name="Vargas-Isla R."/>
            <person name="Ushijima S."/>
            <person name="Smith C.A."/>
            <person name="Donoghue J."/>
            <person name="Ahrendt S."/>
            <person name="Andreopoulos W."/>
            <person name="He G."/>
            <person name="LaButti K."/>
            <person name="Lipzen A."/>
            <person name="Ng V."/>
            <person name="Riley R."/>
            <person name="Sandor L."/>
            <person name="Barry K."/>
            <person name="Martinez A.T."/>
            <person name="Xiao Y."/>
            <person name="Gibbons J.G."/>
            <person name="Terashima K."/>
            <person name="Grigoriev I.V."/>
            <person name="Hibbett D."/>
        </authorList>
    </citation>
    <scope>NUCLEOTIDE SEQUENCE</scope>
    <source>
        <strain evidence="3">Sp2 HRB7682 ss15</strain>
    </source>
</reference>
<dbReference type="AlphaFoldDB" id="A0A9W9DEX4"/>
<evidence type="ECO:0000256" key="2">
    <source>
        <dbReference type="SAM" id="SignalP"/>
    </source>
</evidence>
<feature type="non-terminal residue" evidence="3">
    <location>
        <position position="999"/>
    </location>
</feature>
<evidence type="ECO:0000313" key="3">
    <source>
        <dbReference type="EMBL" id="KAJ4465765.1"/>
    </source>
</evidence>
<proteinExistence type="predicted"/>
<name>A0A9W9DEX4_9AGAR</name>
<organism evidence="3 4">
    <name type="scientific">Lentinula lateritia</name>
    <dbReference type="NCBI Taxonomy" id="40482"/>
    <lineage>
        <taxon>Eukaryota</taxon>
        <taxon>Fungi</taxon>
        <taxon>Dikarya</taxon>
        <taxon>Basidiomycota</taxon>
        <taxon>Agaricomycotina</taxon>
        <taxon>Agaricomycetes</taxon>
        <taxon>Agaricomycetidae</taxon>
        <taxon>Agaricales</taxon>
        <taxon>Marasmiineae</taxon>
        <taxon>Omphalotaceae</taxon>
        <taxon>Lentinula</taxon>
    </lineage>
</organism>
<feature type="signal peptide" evidence="2">
    <location>
        <begin position="1"/>
        <end position="24"/>
    </location>
</feature>
<evidence type="ECO:0000313" key="4">
    <source>
        <dbReference type="Proteomes" id="UP001150238"/>
    </source>
</evidence>
<reference evidence="3" key="1">
    <citation type="submission" date="2022-08" db="EMBL/GenBank/DDBJ databases">
        <authorList>
            <consortium name="DOE Joint Genome Institute"/>
            <person name="Min B."/>
            <person name="Riley R."/>
            <person name="Sierra-Patev S."/>
            <person name="Naranjo-Ortiz M."/>
            <person name="Looney B."/>
            <person name="Konkel Z."/>
            <person name="Slot J.C."/>
            <person name="Sakamoto Y."/>
            <person name="Steenwyk J.L."/>
            <person name="Rokas A."/>
            <person name="Carro J."/>
            <person name="Camarero S."/>
            <person name="Ferreira P."/>
            <person name="Molpeceres G."/>
            <person name="Ruiz-Duenas F.J."/>
            <person name="Serrano A."/>
            <person name="Henrissat B."/>
            <person name="Drula E."/>
            <person name="Hughes K.W."/>
            <person name="Mata J.L."/>
            <person name="Ishikawa N.K."/>
            <person name="Vargas-Isla R."/>
            <person name="Ushijima S."/>
            <person name="Smith C.A."/>
            <person name="Ahrendt S."/>
            <person name="Andreopoulos W."/>
            <person name="He G."/>
            <person name="Labutti K."/>
            <person name="Lipzen A."/>
            <person name="Ng V."/>
            <person name="Sandor L."/>
            <person name="Barry K."/>
            <person name="Martinez A.T."/>
            <person name="Xiao Y."/>
            <person name="Gibbons J.G."/>
            <person name="Terashima K."/>
            <person name="Hibbett D.S."/>
            <person name="Grigoriev I.V."/>
        </authorList>
    </citation>
    <scope>NUCLEOTIDE SEQUENCE</scope>
    <source>
        <strain evidence="3">Sp2 HRB7682 ss15</strain>
    </source>
</reference>
<dbReference type="PANTHER" id="PTHR31912:SF34">
    <property type="entry name" value="NOTOCHORD-RELATED PROTEIN"/>
    <property type="match status" value="1"/>
</dbReference>